<evidence type="ECO:0000313" key="3">
    <source>
        <dbReference type="Proteomes" id="UP001500383"/>
    </source>
</evidence>
<evidence type="ECO:0008006" key="4">
    <source>
        <dbReference type="Google" id="ProtNLM"/>
    </source>
</evidence>
<evidence type="ECO:0000256" key="1">
    <source>
        <dbReference type="SAM" id="SignalP"/>
    </source>
</evidence>
<evidence type="ECO:0000313" key="2">
    <source>
        <dbReference type="EMBL" id="GAA1703368.1"/>
    </source>
</evidence>
<dbReference type="Proteomes" id="UP001500383">
    <property type="component" value="Unassembled WGS sequence"/>
</dbReference>
<proteinExistence type="predicted"/>
<keyword evidence="3" id="KW-1185">Reference proteome</keyword>
<name>A0ABN2IE79_9ACTN</name>
<accession>A0ABN2IE79</accession>
<organism evidence="2 3">
    <name type="scientific">Dietzia cercidiphylli</name>
    <dbReference type="NCBI Taxonomy" id="498199"/>
    <lineage>
        <taxon>Bacteria</taxon>
        <taxon>Bacillati</taxon>
        <taxon>Actinomycetota</taxon>
        <taxon>Actinomycetes</taxon>
        <taxon>Mycobacteriales</taxon>
        <taxon>Dietziaceae</taxon>
        <taxon>Dietzia</taxon>
    </lineage>
</organism>
<reference evidence="2 3" key="1">
    <citation type="journal article" date="2019" name="Int. J. Syst. Evol. Microbiol.">
        <title>The Global Catalogue of Microorganisms (GCM) 10K type strain sequencing project: providing services to taxonomists for standard genome sequencing and annotation.</title>
        <authorList>
            <consortium name="The Broad Institute Genomics Platform"/>
            <consortium name="The Broad Institute Genome Sequencing Center for Infectious Disease"/>
            <person name="Wu L."/>
            <person name="Ma J."/>
        </authorList>
    </citation>
    <scope>NUCLEOTIDE SEQUENCE [LARGE SCALE GENOMIC DNA]</scope>
    <source>
        <strain evidence="2 3">JCM 16002</strain>
    </source>
</reference>
<dbReference type="RefSeq" id="WP_182659236.1">
    <property type="nucleotide sequence ID" value="NZ_BAAAQG010000006.1"/>
</dbReference>
<keyword evidence="1" id="KW-0732">Signal</keyword>
<protein>
    <recommendedName>
        <fullName evidence="4">Lipoprotein LpqN</fullName>
    </recommendedName>
</protein>
<dbReference type="EMBL" id="BAAAQG010000006">
    <property type="protein sequence ID" value="GAA1703368.1"/>
    <property type="molecule type" value="Genomic_DNA"/>
</dbReference>
<gene>
    <name evidence="2" type="ORF">GCM10009831_10800</name>
</gene>
<feature type="chain" id="PRO_5047198401" description="Lipoprotein LpqN" evidence="1">
    <location>
        <begin position="31"/>
        <end position="161"/>
    </location>
</feature>
<sequence length="161" mass="16051">MSILRRTVAGVAVAATAAGLTIAGSGAASAAVVTPAVQGTTVQVNITEPLPGQTCLGMLVPPYVAIHLIAPAASGDLMEVVRALGARDDVIAMRTPGPIRLPVTLPGLPGTLSAENVPPNIYAVTVFCMRSDGPVEPHLFPAVVGPGLDPIIGSVEGSTGS</sequence>
<comment type="caution">
    <text evidence="2">The sequence shown here is derived from an EMBL/GenBank/DDBJ whole genome shotgun (WGS) entry which is preliminary data.</text>
</comment>
<feature type="signal peptide" evidence="1">
    <location>
        <begin position="1"/>
        <end position="30"/>
    </location>
</feature>